<comment type="caution">
    <text evidence="2">The sequence shown here is derived from an EMBL/GenBank/DDBJ whole genome shotgun (WGS) entry which is preliminary data.</text>
</comment>
<keyword evidence="1" id="KW-0812">Transmembrane</keyword>
<name>A0ABD0AHH0_9LACO</name>
<evidence type="ECO:0000256" key="1">
    <source>
        <dbReference type="SAM" id="Phobius"/>
    </source>
</evidence>
<dbReference type="EMBL" id="BNHY01000059">
    <property type="protein sequence ID" value="GHN34582.1"/>
    <property type="molecule type" value="Genomic_DNA"/>
</dbReference>
<reference evidence="2 3" key="1">
    <citation type="journal article" date="2022" name="J. Dairy Sci.">
        <title>Genetic diversity of Lactobacillus delbrueckii isolated from raw milk in Hokkaido, Japan.</title>
        <authorList>
            <person name="Tsuchihashi H."/>
            <person name="Ichikawa A."/>
            <person name="Takeda M."/>
            <person name="Koizumi A."/>
            <person name="Mizoguchi C."/>
            <person name="Ishida T."/>
            <person name="Kimura K."/>
        </authorList>
    </citation>
    <scope>NUCLEOTIDE SEQUENCE [LARGE SCALE GENOMIC DNA]</scope>
    <source>
        <strain evidence="2 3">ME-791</strain>
    </source>
</reference>
<evidence type="ECO:0000313" key="2">
    <source>
        <dbReference type="EMBL" id="GHN34582.1"/>
    </source>
</evidence>
<dbReference type="AlphaFoldDB" id="A0ABD0AHH0"/>
<feature type="transmembrane region" description="Helical" evidence="1">
    <location>
        <begin position="26"/>
        <end position="50"/>
    </location>
</feature>
<sequence>MLDDRAFIFAQINYLAELVEDAEVDFALAFLVDFLVVLAAFLVSLAAFLVDFLVVLAAFLVFLAAFLVDFLVVLAAFLVSLAAFLVDYQEVN</sequence>
<dbReference type="RefSeq" id="WP_236162099.1">
    <property type="nucleotide sequence ID" value="NZ_BNHY01000059.1"/>
</dbReference>
<dbReference type="Proteomes" id="UP001054884">
    <property type="component" value="Unassembled WGS sequence"/>
</dbReference>
<proteinExistence type="predicted"/>
<keyword evidence="1" id="KW-0472">Membrane</keyword>
<gene>
    <name evidence="2" type="ORF">ME791_17340</name>
</gene>
<protein>
    <submittedName>
        <fullName evidence="2">Uncharacterized protein</fullName>
    </submittedName>
</protein>
<organism evidence="2 3">
    <name type="scientific">Lactobacillus delbrueckii</name>
    <dbReference type="NCBI Taxonomy" id="1584"/>
    <lineage>
        <taxon>Bacteria</taxon>
        <taxon>Bacillati</taxon>
        <taxon>Bacillota</taxon>
        <taxon>Bacilli</taxon>
        <taxon>Lactobacillales</taxon>
        <taxon>Lactobacillaceae</taxon>
        <taxon>Lactobacillus</taxon>
    </lineage>
</organism>
<evidence type="ECO:0000313" key="3">
    <source>
        <dbReference type="Proteomes" id="UP001054884"/>
    </source>
</evidence>
<accession>A0ABD0AHH0</accession>
<keyword evidence="1" id="KW-1133">Transmembrane helix</keyword>
<feature type="transmembrane region" description="Helical" evidence="1">
    <location>
        <begin position="57"/>
        <end position="86"/>
    </location>
</feature>